<dbReference type="GO" id="GO:0005737">
    <property type="term" value="C:cytoplasm"/>
    <property type="evidence" value="ECO:0007669"/>
    <property type="project" value="TreeGrafter"/>
</dbReference>
<reference evidence="3 4" key="1">
    <citation type="submission" date="2015-01" db="EMBL/GenBank/DDBJ databases">
        <title>The Genome Sequence of Exophiala oligosperma CBS72588.</title>
        <authorList>
            <consortium name="The Broad Institute Genomics Platform"/>
            <person name="Cuomo C."/>
            <person name="de Hoog S."/>
            <person name="Gorbushina A."/>
            <person name="Stielow B."/>
            <person name="Teixiera M."/>
            <person name="Abouelleil A."/>
            <person name="Chapman S.B."/>
            <person name="Priest M."/>
            <person name="Young S.K."/>
            <person name="Wortman J."/>
            <person name="Nusbaum C."/>
            <person name="Birren B."/>
        </authorList>
    </citation>
    <scope>NUCLEOTIDE SEQUENCE [LARGE SCALE GENOMIC DNA]</scope>
    <source>
        <strain evidence="3 4">CBS 72588</strain>
    </source>
</reference>
<protein>
    <submittedName>
        <fullName evidence="3">Uncharacterized protein</fullName>
    </submittedName>
</protein>
<dbReference type="PANTHER" id="PTHR15323:SF6">
    <property type="entry name" value="CELL DIVISION CYCLE PROTEIN 123 HOMOLOG"/>
    <property type="match status" value="1"/>
</dbReference>
<organism evidence="3 4">
    <name type="scientific">Exophiala oligosperma</name>
    <dbReference type="NCBI Taxonomy" id="215243"/>
    <lineage>
        <taxon>Eukaryota</taxon>
        <taxon>Fungi</taxon>
        <taxon>Dikarya</taxon>
        <taxon>Ascomycota</taxon>
        <taxon>Pezizomycotina</taxon>
        <taxon>Eurotiomycetes</taxon>
        <taxon>Chaetothyriomycetidae</taxon>
        <taxon>Chaetothyriales</taxon>
        <taxon>Herpotrichiellaceae</taxon>
        <taxon>Exophiala</taxon>
    </lineage>
</organism>
<dbReference type="RefSeq" id="XP_016262383.1">
    <property type="nucleotide sequence ID" value="XM_016406779.1"/>
</dbReference>
<feature type="compositionally biased region" description="Acidic residues" evidence="2">
    <location>
        <begin position="74"/>
        <end position="84"/>
    </location>
</feature>
<dbReference type="GeneID" id="27357819"/>
<dbReference type="RefSeq" id="XP_016262384.1">
    <property type="nucleotide sequence ID" value="XM_016406780.1"/>
</dbReference>
<evidence type="ECO:0000313" key="3">
    <source>
        <dbReference type="EMBL" id="KIW42170.1"/>
    </source>
</evidence>
<sequence length="341" mass="39415">MAEDAPKPLTALPFPPVTASHILHCSYHSWHPRFRSLTPKARLVPLTQPFLEYLRADGIILPPENSPNDQDSGFQDEDDEEDPSESWSDVHERVRSTIAELGGKVVPKLNWSAPKDATWIAPTNDLECRTPNDVYLLLKSSDFVTHDLEHAFDGCVDQADVPYHLVLRKSFNLNPSLEFRCFVRNRKLIAVSQREMNHFEFLFELRSTFKSQIQDFLDCLADFPDDNFVFDVYIPPPHERVWLVDINPWAPRTDPLLFSWLEILSIPEPEPDTVFDPEFRLVQRDDPEAYQFAATKYSAHKLPKEVVDASMAPGDMTKMMEEWKKIMEKQVEQDSDDEQES</sequence>
<dbReference type="EMBL" id="KN847336">
    <property type="protein sequence ID" value="KIW42170.1"/>
    <property type="molecule type" value="Genomic_DNA"/>
</dbReference>
<comment type="similarity">
    <text evidence="1">Belongs to the CDC123 family.</text>
</comment>
<dbReference type="Pfam" id="PF07065">
    <property type="entry name" value="D123"/>
    <property type="match status" value="1"/>
</dbReference>
<dbReference type="HOGENOM" id="CLU_034402_2_0_1"/>
<dbReference type="PANTHER" id="PTHR15323">
    <property type="entry name" value="D123 PROTEIN"/>
    <property type="match status" value="1"/>
</dbReference>
<dbReference type="AlphaFoldDB" id="A0A0D2DI95"/>
<accession>A0A0D2DI95</accession>
<feature type="region of interest" description="Disordered" evidence="2">
    <location>
        <begin position="61"/>
        <end position="90"/>
    </location>
</feature>
<proteinExistence type="inferred from homology"/>
<dbReference type="EMBL" id="KN847336">
    <property type="protein sequence ID" value="KIW42167.1"/>
    <property type="molecule type" value="Genomic_DNA"/>
</dbReference>
<dbReference type="STRING" id="215243.A0A0D2DI95"/>
<dbReference type="VEuPathDB" id="FungiDB:PV06_05745"/>
<name>A0A0D2DI95_9EURO</name>
<dbReference type="Proteomes" id="UP000053342">
    <property type="component" value="Unassembled WGS sequence"/>
</dbReference>
<dbReference type="RefSeq" id="XP_016262386.1">
    <property type="nucleotide sequence ID" value="XM_016406782.1"/>
</dbReference>
<dbReference type="InterPro" id="IPR009772">
    <property type="entry name" value="CDC123"/>
</dbReference>
<dbReference type="OrthoDB" id="360540at2759"/>
<evidence type="ECO:0000256" key="2">
    <source>
        <dbReference type="SAM" id="MobiDB-lite"/>
    </source>
</evidence>
<evidence type="ECO:0000313" key="4">
    <source>
        <dbReference type="Proteomes" id="UP000053342"/>
    </source>
</evidence>
<gene>
    <name evidence="3" type="ORF">PV06_05745</name>
</gene>
<keyword evidence="4" id="KW-1185">Reference proteome</keyword>
<dbReference type="EMBL" id="KN847336">
    <property type="protein sequence ID" value="KIW42168.1"/>
    <property type="molecule type" value="Genomic_DNA"/>
</dbReference>
<evidence type="ECO:0000256" key="1">
    <source>
        <dbReference type="ARBA" id="ARBA00011047"/>
    </source>
</evidence>
<dbReference type="EMBL" id="KN847336">
    <property type="protein sequence ID" value="KIW42169.1"/>
    <property type="molecule type" value="Genomic_DNA"/>
</dbReference>
<dbReference type="RefSeq" id="XP_016262385.1">
    <property type="nucleotide sequence ID" value="XM_016406781.1"/>
</dbReference>